<dbReference type="EMBL" id="JBHSXS010000002">
    <property type="protein sequence ID" value="MFC6879397.1"/>
    <property type="molecule type" value="Genomic_DNA"/>
</dbReference>
<dbReference type="RefSeq" id="WP_160824019.1">
    <property type="nucleotide sequence ID" value="NZ_JBHSXE010000001.1"/>
</dbReference>
<dbReference type="Proteomes" id="UP001596380">
    <property type="component" value="Unassembled WGS sequence"/>
</dbReference>
<comment type="caution">
    <text evidence="1">The sequence shown here is derived from an EMBL/GenBank/DDBJ whole genome shotgun (WGS) entry which is preliminary data.</text>
</comment>
<reference evidence="2" key="1">
    <citation type="journal article" date="2019" name="Int. J. Syst. Evol. Microbiol.">
        <title>The Global Catalogue of Microorganisms (GCM) 10K type strain sequencing project: providing services to taxonomists for standard genome sequencing and annotation.</title>
        <authorList>
            <consortium name="The Broad Institute Genomics Platform"/>
            <consortium name="The Broad Institute Genome Sequencing Center for Infectious Disease"/>
            <person name="Wu L."/>
            <person name="Ma J."/>
        </authorList>
    </citation>
    <scope>NUCLEOTIDE SEQUENCE [LARGE SCALE GENOMIC DNA]</scope>
    <source>
        <strain evidence="2">JCM 3369</strain>
    </source>
</reference>
<sequence length="182" mass="20747">MAWFGRLRKPGPSRIPLASNEPIERWQRRVAEAGLRLVEIKKNNQGAVYQVLAGEDPARAKDFLRKEPIDKELYYIIVETPDGNWGTDIKGLFLERLRPWQMDTANTDCQGAISGMIDMNQSIRAAARGVTDNFVVEVCCGRCGHEWIDGIRYRNLTVVRCPTCEARNLIDSDGYTFAEYDY</sequence>
<protein>
    <submittedName>
        <fullName evidence="1">Uncharacterized protein</fullName>
    </submittedName>
</protein>
<gene>
    <name evidence="1" type="ORF">ACFQKB_06415</name>
</gene>
<proteinExistence type="predicted"/>
<keyword evidence="2" id="KW-1185">Reference proteome</keyword>
<organism evidence="1 2">
    <name type="scientific">Actinomadura yumaensis</name>
    <dbReference type="NCBI Taxonomy" id="111807"/>
    <lineage>
        <taxon>Bacteria</taxon>
        <taxon>Bacillati</taxon>
        <taxon>Actinomycetota</taxon>
        <taxon>Actinomycetes</taxon>
        <taxon>Streptosporangiales</taxon>
        <taxon>Thermomonosporaceae</taxon>
        <taxon>Actinomadura</taxon>
    </lineage>
</organism>
<name>A0ABW2CCX6_9ACTN</name>
<evidence type="ECO:0000313" key="1">
    <source>
        <dbReference type="EMBL" id="MFC6879397.1"/>
    </source>
</evidence>
<accession>A0ABW2CCX6</accession>
<evidence type="ECO:0000313" key="2">
    <source>
        <dbReference type="Proteomes" id="UP001596380"/>
    </source>
</evidence>